<evidence type="ECO:0000259" key="3">
    <source>
        <dbReference type="PROSITE" id="PS50983"/>
    </source>
</evidence>
<feature type="domain" description="Fe/B12 periplasmic-binding" evidence="3">
    <location>
        <begin position="69"/>
        <end position="332"/>
    </location>
</feature>
<dbReference type="Proteomes" id="UP000481852">
    <property type="component" value="Unassembled WGS sequence"/>
</dbReference>
<reference evidence="4 5" key="1">
    <citation type="submission" date="2019-08" db="EMBL/GenBank/DDBJ databases">
        <title>In-depth cultivation of the pig gut microbiome towards novel bacterial diversity and tailored functional studies.</title>
        <authorList>
            <person name="Wylensek D."/>
            <person name="Hitch T.C.A."/>
            <person name="Clavel T."/>
        </authorList>
    </citation>
    <scope>NUCLEOTIDE SEQUENCE [LARGE SCALE GENOMIC DNA]</scope>
    <source>
        <strain evidence="4 5">Oil+RF-744-WCA-WT-11</strain>
    </source>
</reference>
<dbReference type="PANTHER" id="PTHR30535:SF34">
    <property type="entry name" value="MOLYBDATE-BINDING PROTEIN MOLA"/>
    <property type="match status" value="1"/>
</dbReference>
<organism evidence="4 5">
    <name type="scientific">Porcincola intestinalis</name>
    <dbReference type="NCBI Taxonomy" id="2606632"/>
    <lineage>
        <taxon>Bacteria</taxon>
        <taxon>Bacillati</taxon>
        <taxon>Bacillota</taxon>
        <taxon>Clostridia</taxon>
        <taxon>Lachnospirales</taxon>
        <taxon>Lachnospiraceae</taxon>
        <taxon>Porcincola</taxon>
    </lineage>
</organism>
<evidence type="ECO:0000313" key="5">
    <source>
        <dbReference type="Proteomes" id="UP000481852"/>
    </source>
</evidence>
<evidence type="ECO:0000313" key="4">
    <source>
        <dbReference type="EMBL" id="MSS14718.1"/>
    </source>
</evidence>
<sequence length="342" mass="36394">MKKKWSVVALSAMMMAAAAMCCEASPKQTENTEAAAAWAAETEAAAADTALPSKDPAGNEITVPEKVDKIISMAPSVTRLLIDLGISDKLVGVDTYSEQYYGDELPENLPAYDMMQPDNESIVSLKPDIVFTTGMSSSGGTDVYAAVRAAGICTADIPSASSLDEIGESITFVGDCTGTKAKAEAISRDYSSAVADIKKIGDGIPKEERKSVLYEISTPTSDSPAIYSAGKDTYITEAITDIGAVSLTADQEDAWPSISEEAAIAMNPDVILTTDNYAKDVVNTLLSLTGWENVTAVKNKDVYYIDANLLNQPNQHVVSAMIDMAKDIYPEAYDGMEDPFAQ</sequence>
<dbReference type="PANTHER" id="PTHR30535">
    <property type="entry name" value="VITAMIN B12-BINDING PROTEIN"/>
    <property type="match status" value="1"/>
</dbReference>
<dbReference type="InterPro" id="IPR002491">
    <property type="entry name" value="ABC_transptr_periplasmic_BD"/>
</dbReference>
<dbReference type="EMBL" id="VULZ01000006">
    <property type="protein sequence ID" value="MSS14718.1"/>
    <property type="molecule type" value="Genomic_DNA"/>
</dbReference>
<feature type="signal peptide" evidence="2">
    <location>
        <begin position="1"/>
        <end position="21"/>
    </location>
</feature>
<gene>
    <name evidence="4" type="ORF">FYJ35_06630</name>
</gene>
<comment type="similarity">
    <text evidence="1">Belongs to the bacterial solute-binding protein 8 family.</text>
</comment>
<evidence type="ECO:0000256" key="1">
    <source>
        <dbReference type="ARBA" id="ARBA00008814"/>
    </source>
</evidence>
<dbReference type="PROSITE" id="PS50983">
    <property type="entry name" value="FE_B12_PBP"/>
    <property type="match status" value="1"/>
</dbReference>
<dbReference type="GO" id="GO:0071281">
    <property type="term" value="P:cellular response to iron ion"/>
    <property type="evidence" value="ECO:0007669"/>
    <property type="project" value="TreeGrafter"/>
</dbReference>
<dbReference type="Gene3D" id="3.40.50.1980">
    <property type="entry name" value="Nitrogenase molybdenum iron protein domain"/>
    <property type="match status" value="2"/>
</dbReference>
<protein>
    <submittedName>
        <fullName evidence="4">ABC transporter substrate-binding protein</fullName>
    </submittedName>
</protein>
<name>A0A6L5X5P4_9FIRM</name>
<evidence type="ECO:0000256" key="2">
    <source>
        <dbReference type="SAM" id="SignalP"/>
    </source>
</evidence>
<keyword evidence="2" id="KW-0732">Signal</keyword>
<dbReference type="AlphaFoldDB" id="A0A6L5X5P4"/>
<keyword evidence="5" id="KW-1185">Reference proteome</keyword>
<accession>A0A6L5X5P4</accession>
<feature type="chain" id="PRO_5038929406" evidence="2">
    <location>
        <begin position="22"/>
        <end position="342"/>
    </location>
</feature>
<dbReference type="Pfam" id="PF01497">
    <property type="entry name" value="Peripla_BP_2"/>
    <property type="match status" value="1"/>
</dbReference>
<proteinExistence type="inferred from homology"/>
<dbReference type="SUPFAM" id="SSF53807">
    <property type="entry name" value="Helical backbone' metal receptor"/>
    <property type="match status" value="1"/>
</dbReference>
<dbReference type="InterPro" id="IPR050902">
    <property type="entry name" value="ABC_Transporter_SBP"/>
</dbReference>
<comment type="caution">
    <text evidence="4">The sequence shown here is derived from an EMBL/GenBank/DDBJ whole genome shotgun (WGS) entry which is preliminary data.</text>
</comment>
<dbReference type="RefSeq" id="WP_154524860.1">
    <property type="nucleotide sequence ID" value="NZ_VULZ01000006.1"/>
</dbReference>